<dbReference type="InterPro" id="IPR050091">
    <property type="entry name" value="PKS_NRPS_Biosynth_Enz"/>
</dbReference>
<dbReference type="PROSITE" id="PS50075">
    <property type="entry name" value="CARRIER"/>
    <property type="match status" value="2"/>
</dbReference>
<dbReference type="SMART" id="SM00823">
    <property type="entry name" value="PKS_PP"/>
    <property type="match status" value="2"/>
</dbReference>
<dbReference type="InterPro" id="IPR049490">
    <property type="entry name" value="C883_1060-like_KR_N"/>
</dbReference>
<dbReference type="InterPro" id="IPR000873">
    <property type="entry name" value="AMP-dep_synth/lig_dom"/>
</dbReference>
<dbReference type="Gene3D" id="3.40.47.10">
    <property type="match status" value="1"/>
</dbReference>
<dbReference type="PANTHER" id="PTHR43775">
    <property type="entry name" value="FATTY ACID SYNTHASE"/>
    <property type="match status" value="1"/>
</dbReference>
<dbReference type="Gene3D" id="3.40.366.10">
    <property type="entry name" value="Malonyl-Coenzyme A Acyl Carrier Protein, domain 2"/>
    <property type="match status" value="1"/>
</dbReference>
<name>A0ABT7BW17_9CYAN</name>
<dbReference type="InterPro" id="IPR014030">
    <property type="entry name" value="Ketoacyl_synth_N"/>
</dbReference>
<dbReference type="PROSITE" id="PS00012">
    <property type="entry name" value="PHOSPHOPANTETHEINE"/>
    <property type="match status" value="1"/>
</dbReference>
<dbReference type="PROSITE" id="PS00606">
    <property type="entry name" value="KS3_1"/>
    <property type="match status" value="1"/>
</dbReference>
<gene>
    <name evidence="8" type="ORF">PMH09_09265</name>
</gene>
<dbReference type="InterPro" id="IPR014031">
    <property type="entry name" value="Ketoacyl_synth_C"/>
</dbReference>
<keyword evidence="2" id="KW-0597">Phosphoprotein</keyword>
<accession>A0ABT7BW17</accession>
<dbReference type="InterPro" id="IPR020845">
    <property type="entry name" value="AMP-binding_CS"/>
</dbReference>
<dbReference type="Pfam" id="PF02801">
    <property type="entry name" value="Ketoacyl-synt_C"/>
    <property type="match status" value="1"/>
</dbReference>
<dbReference type="InterPro" id="IPR029063">
    <property type="entry name" value="SAM-dependent_MTases_sf"/>
</dbReference>
<proteinExistence type="predicted"/>
<dbReference type="InterPro" id="IPR020841">
    <property type="entry name" value="PKS_Beta-ketoAc_synthase_dom"/>
</dbReference>
<dbReference type="InterPro" id="IPR025110">
    <property type="entry name" value="AMP-bd_C"/>
</dbReference>
<dbReference type="Pfam" id="PF08242">
    <property type="entry name" value="Methyltransf_12"/>
    <property type="match status" value="1"/>
</dbReference>
<dbReference type="Proteomes" id="UP001232992">
    <property type="component" value="Unassembled WGS sequence"/>
</dbReference>
<dbReference type="SUPFAM" id="SSF53474">
    <property type="entry name" value="alpha/beta-Hydrolases"/>
    <property type="match status" value="1"/>
</dbReference>
<evidence type="ECO:0000256" key="3">
    <source>
        <dbReference type="ARBA" id="ARBA00022679"/>
    </source>
</evidence>
<dbReference type="InterPro" id="IPR042099">
    <property type="entry name" value="ANL_N_sf"/>
</dbReference>
<sequence length="2832" mass="315778">MQEFISLPQLFKLQAQRTPKQIAIVDGDSSISYEQLDNLTDKLASYLQQQGVTADRAVGVFLEKSQDYIIACLAILKAGGAYMSLESRYPDAMLEKMVANTKPILIITKSKYRDRLSSAIAAKLLPIDQESSWNLPLKPDWELPSISSQDIAHIVHTSGSTGEPKAIALNHEARLGGELRRDRISVCESGDRLAYNTFFEWEIWRPLIRGATCYIIPDEILYDYQLFLDFVNKHQVNEMTLSPSLAQAIINNIDSEGMRAKLSSLKVIWLSGEAVSQNLKRQLMEIFPLTRLINYYGLSECFTIAIEDLTQTADLPSGFCAVGTLFAEDEIILLDDRGEQVSPGNEGEMYLNSPYMFQGYLNEPELTAKSFANINGIPFFKTGDIAAFLPDGTLEIRGRCNDMVNLRGYNFSLAGIEHKLSEHAAVKSCVVVLQGEVEENKKLVAYFVPENPGQDPQEIGALKLRLRDRLQELFPPHMIPSAFVAIDEIPLTPVGKLDRQQLPSPEQSRPDLAVPLVKSRSQTEKAIARVWQDVLQLKEVGINDSFFDLGGNSLLLIRVHKELSQEFEVHLPITTLFEHPTIATLARHLQQKRTGTTAVKPGQKRTKPIKDSSDIAIVGMSGRFPGANNIDTFWNNLREGVESISFFSDREIELQDPNWIDHPNYVKASPILPDIDRFDAQFFGYSEKEAQLMDPQHRFFLECAWEALENAGYNPRNYPGTVGVYAGSSPSTYLINNVSPSLGASPHRPLLTHCLFRGTGDVHSDLGNGSDYLPMRVSYKFNLTGPSLNIQTACSTSLVAVHLACQSLRSGESDLALAGGASIFVPEKTGYLYHEDMMLSPDGHCRAFDADARGTLFGNGVGTVVLKRLEEAIADRDTIYAVIKGSAINNDGAGKVSYTAPSIEGQTAAISDALAMANINPRTVSYVEAHGTGTPLGDPIEIAALTQAFRQNTSSQDNNFCAIGSVKTNIGHLDATAGIASLIKTVLALHHKAIPPSLHFKQPNPNIDFSQSPFYVNTALTQWETNGDPRCAGVSSFGMGGTNAHVVLEEAPKPLNTQAATVQSEPPLHLLTLSGKTEQAVADLVESYVAELNREAKIGDICFTANAGREHFKHRLAVIAGSTEELLQQLQTFGKPLNATADSSQQIAFIFTGQGSQYAGMARQLYQTQPVFRQALDECDRILHSYLDLPLLEVLYPDLESQKQETETPWAIDQTRYTQPAIFAIEYALAQLWQSWGIEPDLVMGHSIGEYVAACVAGVFSLEDGLKLIAQRGKLMQALPQDGEMLALLASEADAKAAIEPYAEEVSLAAINGPESIVISGKREAINAIERHLGTRGIKTKKLTVSHAFHSPSIEPMLAEFDRVLQQIQFSMPQLGLVSNVTGELATTAITTSEYWCDHARQPVQFMTGMSTLEQQEIDVFIEIGAKPILLGMGRQCLPTHKGLWLPSLRSGQEDWQQLLSSLAELYRHGVPINWFGFHQDFQRRRIPLPTYPFQRERYWVEAKNESDNSQLSQRPILAEIGDRLETRLAELIDRPTIVVFAETLAQLENVSVTYILAALEQMGWKFQLQESFKTDQIAEKLGVIPQHQRLFERMLDILAEVNVLQQSEDKWEIISIPEIEDPQEQMNSLSCSEAEAEITLLRRCAPQLVEVLRGQCNPLELLFPNGDLSTLIQHYQNSPVIRIMNTLVQETVLSVIEGLPQDRGLSILEIGGGTGSTTSYLLPHLPADRTEYIFTDLGAFLVVKARDRFKDYSFVSYEVLDIEKDPQQQGFNLHQFDLIIAVDVLHATTEMHQTMENVRRLLAPSGTLIMIEDTTPLRWVDLTFGLTEGWWKFTDFDLRPSHVLLSIPQWQKLLRETKFKPAVTISLKPESIESKGLLPQETIIITQAQENPEMRAQRKGQVDRIDADTGVSTNEKKQDIADWFYIPSWKRSVIPDYQLGKKVFESNVLVFIDECGLGEQLGQRLAIEGADVICVRCGSEFSKHSDRLYSIDPTQADDYYTLLKELKEFNKSPDRIIHLWSVTQNNPIELGMESFEAFQNLGLYSLIFLAQALGKLNFINPLQLIVVSNNMQDVSGEEILCPEKATLLSPCKVIRQEYPNINCRSIDIVLPPSQKQEKLVAQLLAEISAQSEDLTIAYRGKHRWVQIFEPVRLEKPQQSTSSLREGGVYLITGGLGAIGLLLAEHFGKTLRAKLILVGRSQFPARDDWSQWLVTHSPDDNISRKIEKLQEIEAIGAEVLVLSADVANKQQMENVITQAEKNFGKIDGAIHSVMFSGDKALCSIADTTILDVQQHFPGKVEGTIVLSNVLQNKNPDFCLLMSSIGTVLGGMDEVAYHAANLFMDAFVHQQNKVNSIPWLSVNWEEMNLAHYRIGATVTPFVISPEEGIEVFERILSTRELNQILVSSGDLQARIDQWVNLKSVTKQNTSEGEVSYPGMEFRQQLEIVPMLERQALLVARVRTQIARALGTSPDRIELEQKLIELGLDSLMSIELRNNLQVSLGVSLPSTLLFDYPTLEALTNYLARDLLFQEDSAWLSERSIQQNVDVVRDSSSPSTLVSIQPNGSKLPLFVVPGVFGNIFDIYPLAKYLDSEQPLYGLRSLGLHECEKPLTRMVDIAALHIKSLQAIQPHGPYFLGGHSLGGKVVFEMAQQLRHQGEDVALLAIIDCLAANPLKYQNFAEWNNSQLIEDLSTFYEGSLEQEVKISAETLQSIAEERQLDCLLQKLTTAGLNLSQVELKKIFQVYKAHIQADVDYIPQENYPVEITFFRAMEAGLFEATLGETTILEDPTWGWSKISSRPVIIQEISGNHFTMMQDPNIQTIAEKLRDFISD</sequence>
<dbReference type="InterPro" id="IPR057326">
    <property type="entry name" value="KR_dom"/>
</dbReference>
<evidence type="ECO:0000256" key="2">
    <source>
        <dbReference type="ARBA" id="ARBA00022553"/>
    </source>
</evidence>
<dbReference type="Gene3D" id="3.40.50.1820">
    <property type="entry name" value="alpha/beta hydrolase"/>
    <property type="match status" value="1"/>
</dbReference>
<dbReference type="Gene3D" id="3.40.50.150">
    <property type="entry name" value="Vaccinia Virus protein VP39"/>
    <property type="match status" value="1"/>
</dbReference>
<organism evidence="8 9">
    <name type="scientific">Roseofilum casamattae BLCC-M143</name>
    <dbReference type="NCBI Taxonomy" id="3022442"/>
    <lineage>
        <taxon>Bacteria</taxon>
        <taxon>Bacillati</taxon>
        <taxon>Cyanobacteriota</taxon>
        <taxon>Cyanophyceae</taxon>
        <taxon>Desertifilales</taxon>
        <taxon>Desertifilaceae</taxon>
        <taxon>Roseofilum</taxon>
        <taxon>Roseofilum casamattae</taxon>
    </lineage>
</organism>
<evidence type="ECO:0000256" key="5">
    <source>
        <dbReference type="ARBA" id="ARBA00023268"/>
    </source>
</evidence>
<dbReference type="Pfam" id="PF21394">
    <property type="entry name" value="Beta-ketacyl_N"/>
    <property type="match status" value="1"/>
</dbReference>
<dbReference type="InterPro" id="IPR014043">
    <property type="entry name" value="Acyl_transferase_dom"/>
</dbReference>
<evidence type="ECO:0000256" key="1">
    <source>
        <dbReference type="ARBA" id="ARBA00022450"/>
    </source>
</evidence>
<dbReference type="InterPro" id="IPR013217">
    <property type="entry name" value="Methyltransf_12"/>
</dbReference>
<dbReference type="InterPro" id="IPR009081">
    <property type="entry name" value="PP-bd_ACP"/>
</dbReference>
<dbReference type="PROSITE" id="PS00455">
    <property type="entry name" value="AMP_BINDING"/>
    <property type="match status" value="1"/>
</dbReference>
<evidence type="ECO:0000313" key="8">
    <source>
        <dbReference type="EMBL" id="MDJ1183388.1"/>
    </source>
</evidence>
<keyword evidence="1" id="KW-0596">Phosphopantetheine</keyword>
<dbReference type="SUPFAM" id="SSF51735">
    <property type="entry name" value="NAD(P)-binding Rossmann-fold domains"/>
    <property type="match status" value="2"/>
</dbReference>
<dbReference type="EMBL" id="JAQOSQ010000007">
    <property type="protein sequence ID" value="MDJ1183388.1"/>
    <property type="molecule type" value="Genomic_DNA"/>
</dbReference>
<dbReference type="CDD" id="cd02440">
    <property type="entry name" value="AdoMet_MTases"/>
    <property type="match status" value="1"/>
</dbReference>
<dbReference type="InterPro" id="IPR045851">
    <property type="entry name" value="AMP-bd_C_sf"/>
</dbReference>
<evidence type="ECO:0000259" key="6">
    <source>
        <dbReference type="PROSITE" id="PS50075"/>
    </source>
</evidence>
<keyword evidence="4" id="KW-0677">Repeat</keyword>
<keyword evidence="9" id="KW-1185">Reference proteome</keyword>
<dbReference type="InterPro" id="IPR036291">
    <property type="entry name" value="NAD(P)-bd_dom_sf"/>
</dbReference>
<dbReference type="Gene3D" id="3.30.70.3290">
    <property type="match status" value="1"/>
</dbReference>
<feature type="domain" description="Ketosynthase family 3 (KS3)" evidence="7">
    <location>
        <begin position="612"/>
        <end position="1050"/>
    </location>
</feature>
<dbReference type="InterPro" id="IPR006162">
    <property type="entry name" value="Ppantetheine_attach_site"/>
</dbReference>
<dbReference type="InterPro" id="IPR001031">
    <property type="entry name" value="Thioesterase"/>
</dbReference>
<feature type="domain" description="Carrier" evidence="6">
    <location>
        <begin position="2454"/>
        <end position="2528"/>
    </location>
</feature>
<dbReference type="SUPFAM" id="SSF53335">
    <property type="entry name" value="S-adenosyl-L-methionine-dependent methyltransferases"/>
    <property type="match status" value="1"/>
</dbReference>
<dbReference type="Gene3D" id="3.40.50.720">
    <property type="entry name" value="NAD(P)-binding Rossmann-like Domain"/>
    <property type="match status" value="1"/>
</dbReference>
<dbReference type="SMART" id="SM00822">
    <property type="entry name" value="PKS_KR"/>
    <property type="match status" value="1"/>
</dbReference>
<dbReference type="Pfam" id="PF00501">
    <property type="entry name" value="AMP-binding"/>
    <property type="match status" value="1"/>
</dbReference>
<dbReference type="Pfam" id="PF00975">
    <property type="entry name" value="Thioesterase"/>
    <property type="match status" value="1"/>
</dbReference>
<dbReference type="PANTHER" id="PTHR43775:SF51">
    <property type="entry name" value="INACTIVE PHENOLPHTHIOCEROL SYNTHESIS POLYKETIDE SYNTHASE TYPE I PKS1-RELATED"/>
    <property type="match status" value="1"/>
</dbReference>
<dbReference type="Pfam" id="PF00698">
    <property type="entry name" value="Acyl_transf_1"/>
    <property type="match status" value="1"/>
</dbReference>
<dbReference type="InterPro" id="IPR001227">
    <property type="entry name" value="Ac_transferase_dom_sf"/>
</dbReference>
<dbReference type="InterPro" id="IPR036736">
    <property type="entry name" value="ACP-like_sf"/>
</dbReference>
<reference evidence="8 9" key="1">
    <citation type="submission" date="2023-01" db="EMBL/GenBank/DDBJ databases">
        <title>Novel diversity within Roseofilum (Cyanobacteria; Desertifilaceae) from marine benthic mats with descriptions of four novel species.</title>
        <authorList>
            <person name="Wang Y."/>
            <person name="Berthold D.E."/>
            <person name="Hu J."/>
            <person name="Lefler F.W."/>
            <person name="Laughinghouse H.D. IV."/>
        </authorList>
    </citation>
    <scope>NUCLEOTIDE SEQUENCE [LARGE SCALE GENOMIC DNA]</scope>
    <source>
        <strain evidence="8 9">BLCC-M143</strain>
    </source>
</reference>
<dbReference type="CDD" id="cd08953">
    <property type="entry name" value="KR_2_SDR_x"/>
    <property type="match status" value="1"/>
</dbReference>
<protein>
    <submittedName>
        <fullName evidence="8">SDR family oxidoreductase</fullName>
    </submittedName>
</protein>
<dbReference type="SUPFAM" id="SSF56801">
    <property type="entry name" value="Acetyl-CoA synthetase-like"/>
    <property type="match status" value="1"/>
</dbReference>
<dbReference type="InterPro" id="IPR029058">
    <property type="entry name" value="AB_hydrolase_fold"/>
</dbReference>
<dbReference type="RefSeq" id="WP_283758041.1">
    <property type="nucleotide sequence ID" value="NZ_JAQOSQ010000007.1"/>
</dbReference>
<evidence type="ECO:0000313" key="9">
    <source>
        <dbReference type="Proteomes" id="UP001232992"/>
    </source>
</evidence>
<dbReference type="InterPro" id="IPR016036">
    <property type="entry name" value="Malonyl_transacylase_ACP-bd"/>
</dbReference>
<keyword evidence="3" id="KW-0808">Transferase</keyword>
<dbReference type="InterPro" id="IPR016035">
    <property type="entry name" value="Acyl_Trfase/lysoPLipase"/>
</dbReference>
<dbReference type="CDD" id="cd00833">
    <property type="entry name" value="PKS"/>
    <property type="match status" value="1"/>
</dbReference>
<dbReference type="Gene3D" id="1.10.1200.10">
    <property type="entry name" value="ACP-like"/>
    <property type="match status" value="2"/>
</dbReference>
<feature type="domain" description="Carrier" evidence="6">
    <location>
        <begin position="518"/>
        <end position="593"/>
    </location>
</feature>
<dbReference type="Pfam" id="PF13193">
    <property type="entry name" value="AMP-binding_C"/>
    <property type="match status" value="1"/>
</dbReference>
<evidence type="ECO:0000259" key="7">
    <source>
        <dbReference type="PROSITE" id="PS52004"/>
    </source>
</evidence>
<dbReference type="SMART" id="SM00825">
    <property type="entry name" value="PKS_KS"/>
    <property type="match status" value="1"/>
</dbReference>
<dbReference type="PROSITE" id="PS52004">
    <property type="entry name" value="KS3_2"/>
    <property type="match status" value="1"/>
</dbReference>
<dbReference type="InterPro" id="IPR013968">
    <property type="entry name" value="PKS_KR"/>
</dbReference>
<dbReference type="Pfam" id="PF00550">
    <property type="entry name" value="PP-binding"/>
    <property type="match status" value="2"/>
</dbReference>
<dbReference type="SMART" id="SM01294">
    <property type="entry name" value="PKS_PP_betabranch"/>
    <property type="match status" value="1"/>
</dbReference>
<dbReference type="SUPFAM" id="SSF47336">
    <property type="entry name" value="ACP-like"/>
    <property type="match status" value="2"/>
</dbReference>
<dbReference type="SMART" id="SM00827">
    <property type="entry name" value="PKS_AT"/>
    <property type="match status" value="1"/>
</dbReference>
<dbReference type="Pfam" id="PF08659">
    <property type="entry name" value="KR"/>
    <property type="match status" value="1"/>
</dbReference>
<dbReference type="CDD" id="cd05930">
    <property type="entry name" value="A_NRPS"/>
    <property type="match status" value="1"/>
</dbReference>
<dbReference type="InterPro" id="IPR018201">
    <property type="entry name" value="Ketoacyl_synth_AS"/>
</dbReference>
<dbReference type="Gene3D" id="3.30.300.30">
    <property type="match status" value="1"/>
</dbReference>
<dbReference type="InterPro" id="IPR020806">
    <property type="entry name" value="PKS_PP-bd"/>
</dbReference>
<evidence type="ECO:0000256" key="4">
    <source>
        <dbReference type="ARBA" id="ARBA00022737"/>
    </source>
</evidence>
<keyword evidence="5" id="KW-0511">Multifunctional enzyme</keyword>
<dbReference type="Pfam" id="PF22621">
    <property type="entry name" value="CurL-like_PKS_C"/>
    <property type="match status" value="1"/>
</dbReference>
<dbReference type="Pfam" id="PF00109">
    <property type="entry name" value="ketoacyl-synt"/>
    <property type="match status" value="1"/>
</dbReference>
<dbReference type="SUPFAM" id="SSF52151">
    <property type="entry name" value="FabD/lysophospholipase-like"/>
    <property type="match status" value="1"/>
</dbReference>
<dbReference type="InterPro" id="IPR016039">
    <property type="entry name" value="Thiolase-like"/>
</dbReference>
<dbReference type="SUPFAM" id="SSF53901">
    <property type="entry name" value="Thiolase-like"/>
    <property type="match status" value="1"/>
</dbReference>
<dbReference type="Gene3D" id="3.40.50.12780">
    <property type="entry name" value="N-terminal domain of ligase-like"/>
    <property type="match status" value="1"/>
</dbReference>
<comment type="caution">
    <text evidence="8">The sequence shown here is derived from an EMBL/GenBank/DDBJ whole genome shotgun (WGS) entry which is preliminary data.</text>
</comment>
<dbReference type="SUPFAM" id="SSF55048">
    <property type="entry name" value="Probable ACP-binding domain of malonyl-CoA ACP transacylase"/>
    <property type="match status" value="1"/>
</dbReference>